<dbReference type="PROSITE" id="PS01319">
    <property type="entry name" value="RBFA"/>
    <property type="match status" value="1"/>
</dbReference>
<name>A0A3B1B6R7_9ZZZZ</name>
<dbReference type="PANTHER" id="PTHR33515">
    <property type="entry name" value="RIBOSOME-BINDING FACTOR A, CHLOROPLASTIC-RELATED"/>
    <property type="match status" value="1"/>
</dbReference>
<reference evidence="1" key="1">
    <citation type="submission" date="2018-06" db="EMBL/GenBank/DDBJ databases">
        <authorList>
            <person name="Zhirakovskaya E."/>
        </authorList>
    </citation>
    <scope>NUCLEOTIDE SEQUENCE</scope>
</reference>
<dbReference type="InterPro" id="IPR015946">
    <property type="entry name" value="KH_dom-like_a/b"/>
</dbReference>
<dbReference type="InterPro" id="IPR023799">
    <property type="entry name" value="RbfA_dom_sf"/>
</dbReference>
<protein>
    <submittedName>
        <fullName evidence="1">Ribosome-binding factor A</fullName>
    </submittedName>
</protein>
<sequence>MAREFGRTERVGSQMQRELSTLVRDDLKDPRLGMITIQEVRVTRDFSHAKVFFTAMTGDADKVVVARVMNDSAAFLRHELGHRMKLRTVPQLKFVYDDSIEHGSRLSAMIDEAVELDQTKHQEE</sequence>
<dbReference type="Pfam" id="PF02033">
    <property type="entry name" value="RBFA"/>
    <property type="match status" value="1"/>
</dbReference>
<dbReference type="NCBIfam" id="TIGR00082">
    <property type="entry name" value="rbfA"/>
    <property type="match status" value="1"/>
</dbReference>
<gene>
    <name evidence="1" type="ORF">MNBD_GAMMA26-1401</name>
</gene>
<proteinExistence type="inferred from homology"/>
<dbReference type="InterPro" id="IPR000238">
    <property type="entry name" value="RbfA"/>
</dbReference>
<dbReference type="GO" id="GO:0005829">
    <property type="term" value="C:cytosol"/>
    <property type="evidence" value="ECO:0007669"/>
    <property type="project" value="TreeGrafter"/>
</dbReference>
<evidence type="ECO:0000313" key="1">
    <source>
        <dbReference type="EMBL" id="VAX07664.1"/>
    </source>
</evidence>
<dbReference type="AlphaFoldDB" id="A0A3B1B6R7"/>
<dbReference type="SUPFAM" id="SSF89919">
    <property type="entry name" value="Ribosome-binding factor A, RbfA"/>
    <property type="match status" value="1"/>
</dbReference>
<dbReference type="EMBL" id="UOFX01000027">
    <property type="protein sequence ID" value="VAX07664.1"/>
    <property type="molecule type" value="Genomic_DNA"/>
</dbReference>
<dbReference type="Gene3D" id="3.30.300.20">
    <property type="match status" value="1"/>
</dbReference>
<dbReference type="GO" id="GO:0043024">
    <property type="term" value="F:ribosomal small subunit binding"/>
    <property type="evidence" value="ECO:0007669"/>
    <property type="project" value="TreeGrafter"/>
</dbReference>
<dbReference type="InterPro" id="IPR020053">
    <property type="entry name" value="Ribosome-bd_factorA_CS"/>
</dbReference>
<dbReference type="HAMAP" id="MF_00003">
    <property type="entry name" value="RbfA"/>
    <property type="match status" value="1"/>
</dbReference>
<dbReference type="PANTHER" id="PTHR33515:SF1">
    <property type="entry name" value="RIBOSOME-BINDING FACTOR A, CHLOROPLASTIC-RELATED"/>
    <property type="match status" value="1"/>
</dbReference>
<dbReference type="GO" id="GO:0006364">
    <property type="term" value="P:rRNA processing"/>
    <property type="evidence" value="ECO:0007669"/>
    <property type="project" value="InterPro"/>
</dbReference>
<accession>A0A3B1B6R7</accession>
<organism evidence="1">
    <name type="scientific">hydrothermal vent metagenome</name>
    <dbReference type="NCBI Taxonomy" id="652676"/>
    <lineage>
        <taxon>unclassified sequences</taxon>
        <taxon>metagenomes</taxon>
        <taxon>ecological metagenomes</taxon>
    </lineage>
</organism>